<feature type="transmembrane region" description="Helical" evidence="1">
    <location>
        <begin position="36"/>
        <end position="55"/>
    </location>
</feature>
<organism evidence="3 4">
    <name type="scientific">Paenibacillus yonginensis</name>
    <dbReference type="NCBI Taxonomy" id="1462996"/>
    <lineage>
        <taxon>Bacteria</taxon>
        <taxon>Bacillati</taxon>
        <taxon>Bacillota</taxon>
        <taxon>Bacilli</taxon>
        <taxon>Bacillales</taxon>
        <taxon>Paenibacillaceae</taxon>
        <taxon>Paenibacillus</taxon>
    </lineage>
</organism>
<keyword evidence="1" id="KW-1133">Transmembrane helix</keyword>
<dbReference type="InterPro" id="IPR043128">
    <property type="entry name" value="Rev_trsase/Diguanyl_cyclase"/>
</dbReference>
<feature type="transmembrane region" description="Helical" evidence="1">
    <location>
        <begin position="12"/>
        <end position="30"/>
    </location>
</feature>
<dbReference type="InterPro" id="IPR000160">
    <property type="entry name" value="GGDEF_dom"/>
</dbReference>
<dbReference type="Pfam" id="PF00990">
    <property type="entry name" value="GGDEF"/>
    <property type="match status" value="1"/>
</dbReference>
<keyword evidence="1" id="KW-0472">Membrane</keyword>
<dbReference type="KEGG" id="pyg:AWM70_20290"/>
<sequence>MRRTRNHSLVSDLAFLSFIVLCNVCLIFTAGDPSQYLSDLILMNLCFFLAIVTYFTNVTAGLVLNVVFIFAYGIYITIQTVSLSQTIGLSTYFWIIMAPLLTIVVWLFASSVRELQEENELLKRQQEWLVTVDETTDLKNSLSFNKDAAVFAGLSTRYQIPLSLLVIKVKYWNEIRRFIPEEQLTEAIYDVSQISQSSIRTNDTLYLLDKEDVTWGLLLFTDLEGTQIVVERIKQRLREFNERQFAGKYKVELNLRIGAAEYHPDTVRTPLEFIARAKKQLEYDV</sequence>
<dbReference type="RefSeq" id="WP_068699471.1">
    <property type="nucleotide sequence ID" value="NZ_CP014167.1"/>
</dbReference>
<dbReference type="Proteomes" id="UP000092573">
    <property type="component" value="Chromosome"/>
</dbReference>
<dbReference type="InterPro" id="IPR029787">
    <property type="entry name" value="Nucleotide_cyclase"/>
</dbReference>
<protein>
    <submittedName>
        <fullName evidence="3">Diguanylate cyclase</fullName>
    </submittedName>
</protein>
<dbReference type="OrthoDB" id="2157599at2"/>
<reference evidence="3 4" key="1">
    <citation type="submission" date="2016-01" db="EMBL/GenBank/DDBJ databases">
        <title>Complete Genome Sequence of Paenibacillus yonginensis DCY84, a novel Plant Growth-Promoting Bacteria with Elicitation of Induced Systemic Resistance.</title>
        <authorList>
            <person name="Kim Y.J."/>
            <person name="Yang D.C."/>
            <person name="Sukweenadhi J."/>
        </authorList>
    </citation>
    <scope>NUCLEOTIDE SEQUENCE [LARGE SCALE GENOMIC DNA]</scope>
    <source>
        <strain evidence="3 4">DCY84</strain>
    </source>
</reference>
<dbReference type="SUPFAM" id="SSF55073">
    <property type="entry name" value="Nucleotide cyclase"/>
    <property type="match status" value="1"/>
</dbReference>
<name>A0A1B1N5D2_9BACL</name>
<evidence type="ECO:0000259" key="2">
    <source>
        <dbReference type="Pfam" id="PF00990"/>
    </source>
</evidence>
<dbReference type="Gene3D" id="3.30.70.270">
    <property type="match status" value="1"/>
</dbReference>
<evidence type="ECO:0000313" key="4">
    <source>
        <dbReference type="Proteomes" id="UP000092573"/>
    </source>
</evidence>
<accession>A0A1B1N5D2</accession>
<evidence type="ECO:0000256" key="1">
    <source>
        <dbReference type="SAM" id="Phobius"/>
    </source>
</evidence>
<dbReference type="STRING" id="1462996.AWM70_20290"/>
<proteinExistence type="predicted"/>
<dbReference type="AlphaFoldDB" id="A0A1B1N5D2"/>
<dbReference type="EMBL" id="CP014167">
    <property type="protein sequence ID" value="ANS76629.1"/>
    <property type="molecule type" value="Genomic_DNA"/>
</dbReference>
<feature type="transmembrane region" description="Helical" evidence="1">
    <location>
        <begin position="89"/>
        <end position="109"/>
    </location>
</feature>
<keyword evidence="1" id="KW-0812">Transmembrane</keyword>
<evidence type="ECO:0000313" key="3">
    <source>
        <dbReference type="EMBL" id="ANS76629.1"/>
    </source>
</evidence>
<keyword evidence="4" id="KW-1185">Reference proteome</keyword>
<feature type="domain" description="GGDEF" evidence="2">
    <location>
        <begin position="131"/>
        <end position="281"/>
    </location>
</feature>
<gene>
    <name evidence="3" type="ORF">AWM70_20290</name>
</gene>